<evidence type="ECO:0000256" key="10">
    <source>
        <dbReference type="SAM" id="MobiDB-lite"/>
    </source>
</evidence>
<dbReference type="GO" id="GO:0005739">
    <property type="term" value="C:mitochondrion"/>
    <property type="evidence" value="ECO:0007669"/>
    <property type="project" value="UniProtKB-SubCell"/>
</dbReference>
<feature type="compositionally biased region" description="Basic and acidic residues" evidence="10">
    <location>
        <begin position="1200"/>
        <end position="1214"/>
    </location>
</feature>
<dbReference type="Pfam" id="PF00730">
    <property type="entry name" value="HhH-GPD"/>
    <property type="match status" value="1"/>
</dbReference>
<feature type="region of interest" description="Disordered" evidence="10">
    <location>
        <begin position="319"/>
        <end position="392"/>
    </location>
</feature>
<evidence type="ECO:0000256" key="4">
    <source>
        <dbReference type="ARBA" id="ARBA00023204"/>
    </source>
</evidence>
<feature type="compositionally biased region" description="Low complexity" evidence="10">
    <location>
        <begin position="802"/>
        <end position="814"/>
    </location>
</feature>
<feature type="domain" description="HhH-GPD" evidence="11">
    <location>
        <begin position="1225"/>
        <end position="1377"/>
    </location>
</feature>
<feature type="compositionally biased region" description="Low complexity" evidence="10">
    <location>
        <begin position="877"/>
        <end position="893"/>
    </location>
</feature>
<evidence type="ECO:0000259" key="12">
    <source>
        <dbReference type="SMART" id="SM01272"/>
    </source>
</evidence>
<feature type="coiled-coil region" evidence="9">
    <location>
        <begin position="397"/>
        <end position="427"/>
    </location>
</feature>
<dbReference type="EC" id="3.2.2.-" evidence="8"/>
<proteinExistence type="inferred from homology"/>
<sequence length="1467" mass="152021">MAAPATKRGGPASTTAPPAGLDPVAHERWCWILVALVGQPVTATLKDGVRVTGILAAATPDAGDLSIALRQAVTLLPASKSDAAAAIVAAPPPKPALVLNGKDLVQLEAQDTDLDFAALPQRPQSSASNTAAAATTDSFRTDTDISRASQLGKERQLQAWGADAGYGSGGIEDGGGLEDGLGRSINGNGSGGKGNTGRKGGPASSSNGGAWDQFAANERAFGLRTDYDDEIYTTRLDRSTSDFKQREARAAQLEREILKGSSNSSASLAYNAHVAEERGEQVADSLDEEERYGAVIRTGTEGAYVPPGARKAALARLQQQQNGGPGQGSPGGAGSGSSGTASPAPPPPVSSLSASTPAAAAPVAPTTSTTTTTTTTTSSTKPNPNAKPYDRSMQEFVHSERVRLEQRRAQMQQAQQQSQQQAQLKKEHDSKLASLVQWSQTFKNPYPMPDEVAQILGKKPAAAAAAGAANGGGGGGPATADSKTAAKSATVSPATATSALPATSAATVASPRATAAATGKPTAPPPTTTTKITKAMVLEIPPFDPNRAKAKQAALLAAQKAGTAPAPAAATATAPVPAMSASGTAETSAPSTAAPGAKPPAGGAKKLSATSAAFVFKPNPAAASFTPGASNTSTNTNNTTATGAAAAAAARRPSATSTTASAAESAPPPPPPPKVPVNPFFGTKQIKKGSSSMHVKEDFTPFKNGVPPEPATVPPAWPFTGKPYRSIYPIPPQGPSLHDDAAASGMIDPNNAAAIAAAQQQQQAHAHAFIGAAGGMPINMLSGPQHPSMPPQQPPPPPPFVAMSSAGGSISGSPAPLPMPPPPPPQQAIAGSGGGPAHLQHPHPHQQPQQFGMYGGGNGGHAPPPLAPPHHHHHHQFAQQQQQQQQFNPATAAVAIGYARQPGGGGPAPPQQQQQQQQMAHMNAPGPGPQFQPHHPPPPPPFFGQPGAGGGGGGRPGGGGGGGSHMPGFVSGPNQGHPPYGAQMLSSPHMPHAAVHSPRMSVSTQGGRGPPQQQPPMPWTPPPPPPFQQSATPIPNGGPPPPPPHVQGGPGGFPPPHGSERGFDAQRPRGRVKSASTFSSRVTLYEPVSSAAAATSEEATRPSPSRRRSSRLSGVKLEGGDEREELFKPEWDKSEAKVVEEQKPKIVKSPRKPKKHVEALEKPHPAPKRWEETYEVIRRQRETIFAPVDGMGCEQGGRNPKKEGEEQPVESEKDKRLSIIVSLMLSSQTKDPVTHQATMNLRNQLPGGLTLEALEAATAEQIDACICKVGFHNTKAKNLKLLAERLRTHHDGDVPGDLPSLLEIVGVGPKMAYLYLQATGQNVGIGVDTHVHRITNRLRWHKKETQTAEQTRLNLESWLPKHLWPSVNKMLVGFGQEICKPVGPRCDLCDVATAKLCPSRRVVVPSPKKKVTVEVEVKGEDGEPAVAVAVEQEEEKLVSLKTEPDTGTVRAAEEISIKHEAVETTIR</sequence>
<comment type="subcellular location">
    <subcellularLocation>
        <location evidence="8">Nucleus</location>
    </subcellularLocation>
    <subcellularLocation>
        <location evidence="8">Mitochondrion</location>
    </subcellularLocation>
</comment>
<feature type="compositionally biased region" description="Pro residues" evidence="10">
    <location>
        <begin position="815"/>
        <end position="826"/>
    </location>
</feature>
<accession>A0A9P7B2W8</accession>
<keyword evidence="8" id="KW-0496">Mitochondrion</keyword>
<dbReference type="SMART" id="SM00478">
    <property type="entry name" value="ENDO3c"/>
    <property type="match status" value="1"/>
</dbReference>
<evidence type="ECO:0000313" key="14">
    <source>
        <dbReference type="Proteomes" id="UP000777482"/>
    </source>
</evidence>
<dbReference type="SUPFAM" id="SSF48150">
    <property type="entry name" value="DNA-glycosylase"/>
    <property type="match status" value="1"/>
</dbReference>
<evidence type="ECO:0000256" key="9">
    <source>
        <dbReference type="SAM" id="Coils"/>
    </source>
</evidence>
<comment type="caution">
    <text evidence="13">The sequence shown here is derived from an EMBL/GenBank/DDBJ whole genome shotgun (WGS) entry which is preliminary data.</text>
</comment>
<keyword evidence="5 8" id="KW-0456">Lyase</keyword>
<dbReference type="GO" id="GO:0000703">
    <property type="term" value="F:oxidized pyrimidine nucleobase lesion DNA N-glycosylase activity"/>
    <property type="evidence" value="ECO:0007669"/>
    <property type="project" value="UniProtKB-UniRule"/>
</dbReference>
<evidence type="ECO:0000256" key="6">
    <source>
        <dbReference type="ARBA" id="ARBA00023295"/>
    </source>
</evidence>
<evidence type="ECO:0000259" key="11">
    <source>
        <dbReference type="SMART" id="SM00478"/>
    </source>
</evidence>
<feature type="region of interest" description="Disordered" evidence="10">
    <location>
        <begin position="171"/>
        <end position="210"/>
    </location>
</feature>
<comment type="similarity">
    <text evidence="1 8">Belongs to the Nth/MutY family.</text>
</comment>
<dbReference type="GO" id="GO:0006289">
    <property type="term" value="P:nucleotide-excision repair"/>
    <property type="evidence" value="ECO:0007669"/>
    <property type="project" value="TreeGrafter"/>
</dbReference>
<organism evidence="13 14">
    <name type="scientific">Rhodotorula mucilaginosa</name>
    <name type="common">Yeast</name>
    <name type="synonym">Rhodotorula rubra</name>
    <dbReference type="NCBI Taxonomy" id="5537"/>
    <lineage>
        <taxon>Eukaryota</taxon>
        <taxon>Fungi</taxon>
        <taxon>Dikarya</taxon>
        <taxon>Basidiomycota</taxon>
        <taxon>Pucciniomycotina</taxon>
        <taxon>Microbotryomycetes</taxon>
        <taxon>Sporidiobolales</taxon>
        <taxon>Sporidiobolaceae</taxon>
        <taxon>Rhodotorula</taxon>
    </lineage>
</organism>
<dbReference type="InterPro" id="IPR023170">
    <property type="entry name" value="HhH_base_excis_C"/>
</dbReference>
<dbReference type="InterPro" id="IPR030841">
    <property type="entry name" value="NTH1"/>
</dbReference>
<evidence type="ECO:0000256" key="2">
    <source>
        <dbReference type="ARBA" id="ARBA00022763"/>
    </source>
</evidence>
<feature type="compositionally biased region" description="Basic residues" evidence="10">
    <location>
        <begin position="1145"/>
        <end position="1155"/>
    </location>
</feature>
<keyword evidence="3 8" id="KW-0378">Hydrolase</keyword>
<comment type="caution">
    <text evidence="8">Lacks conserved residue(s) required for the propagation of feature annotation.</text>
</comment>
<dbReference type="Pfam" id="PF14438">
    <property type="entry name" value="SM-ATX"/>
    <property type="match status" value="1"/>
</dbReference>
<evidence type="ECO:0000313" key="13">
    <source>
        <dbReference type="EMBL" id="KAG0655554.1"/>
    </source>
</evidence>
<keyword evidence="6 8" id="KW-0326">Glycosidase</keyword>
<dbReference type="GO" id="GO:0003677">
    <property type="term" value="F:DNA binding"/>
    <property type="evidence" value="ECO:0007669"/>
    <property type="project" value="UniProtKB-UniRule"/>
</dbReference>
<dbReference type="CDD" id="cd00056">
    <property type="entry name" value="ENDO3c"/>
    <property type="match status" value="1"/>
</dbReference>
<feature type="compositionally biased region" description="Gly residues" evidence="10">
    <location>
        <begin position="188"/>
        <end position="200"/>
    </location>
</feature>
<dbReference type="Proteomes" id="UP000777482">
    <property type="component" value="Unassembled WGS sequence"/>
</dbReference>
<dbReference type="FunFam" id="1.10.340.30:FF:000001">
    <property type="entry name" value="Endonuclease III"/>
    <property type="match status" value="1"/>
</dbReference>
<evidence type="ECO:0000256" key="1">
    <source>
        <dbReference type="ARBA" id="ARBA00008343"/>
    </source>
</evidence>
<dbReference type="GO" id="GO:0005634">
    <property type="term" value="C:nucleus"/>
    <property type="evidence" value="ECO:0007669"/>
    <property type="project" value="UniProtKB-SubCell"/>
</dbReference>
<dbReference type="EMBL" id="PUHQ01000117">
    <property type="protein sequence ID" value="KAG0655554.1"/>
    <property type="molecule type" value="Genomic_DNA"/>
</dbReference>
<comment type="catalytic activity">
    <reaction evidence="7 8">
        <text>2'-deoxyribonucleotide-(2'-deoxyribose 5'-phosphate)-2'-deoxyribonucleotide-DNA = a 3'-end 2'-deoxyribonucleotide-(2,3-dehydro-2,3-deoxyribose 5'-phosphate)-DNA + a 5'-end 5'-phospho-2'-deoxyribonucleoside-DNA + H(+)</text>
        <dbReference type="Rhea" id="RHEA:66592"/>
        <dbReference type="Rhea" id="RHEA-COMP:13180"/>
        <dbReference type="Rhea" id="RHEA-COMP:16897"/>
        <dbReference type="Rhea" id="RHEA-COMP:17067"/>
        <dbReference type="ChEBI" id="CHEBI:15378"/>
        <dbReference type="ChEBI" id="CHEBI:136412"/>
        <dbReference type="ChEBI" id="CHEBI:157695"/>
        <dbReference type="ChEBI" id="CHEBI:167181"/>
        <dbReference type="EC" id="4.2.99.18"/>
    </reaction>
</comment>
<keyword evidence="4 8" id="KW-0234">DNA repair</keyword>
<feature type="compositionally biased region" description="Gly residues" evidence="10">
    <location>
        <begin position="323"/>
        <end position="337"/>
    </location>
</feature>
<feature type="compositionally biased region" description="Pro residues" evidence="10">
    <location>
        <begin position="1012"/>
        <end position="1027"/>
    </location>
</feature>
<dbReference type="GO" id="GO:0006285">
    <property type="term" value="P:base-excision repair, AP site formation"/>
    <property type="evidence" value="ECO:0007669"/>
    <property type="project" value="UniProtKB-UniRule"/>
</dbReference>
<feature type="compositionally biased region" description="Pro residues" evidence="10">
    <location>
        <begin position="1036"/>
        <end position="1045"/>
    </location>
</feature>
<feature type="compositionally biased region" description="Low complexity" evidence="10">
    <location>
        <begin position="626"/>
        <end position="665"/>
    </location>
</feature>
<feature type="compositionally biased region" description="Basic and acidic residues" evidence="10">
    <location>
        <begin position="1058"/>
        <end position="1067"/>
    </location>
</feature>
<dbReference type="PANTHER" id="PTHR43286:SF1">
    <property type="entry name" value="ENDONUCLEASE III-LIKE PROTEIN 1"/>
    <property type="match status" value="1"/>
</dbReference>
<feature type="region of interest" description="Disordered" evidence="10">
    <location>
        <begin position="580"/>
        <end position="605"/>
    </location>
</feature>
<feature type="region of interest" description="Disordered" evidence="10">
    <location>
        <begin position="120"/>
        <end position="143"/>
    </location>
</feature>
<dbReference type="InterPro" id="IPR003265">
    <property type="entry name" value="HhH-GPD_domain"/>
</dbReference>
<feature type="compositionally biased region" description="Low complexity" evidence="10">
    <location>
        <begin position="125"/>
        <end position="136"/>
    </location>
</feature>
<feature type="compositionally biased region" description="Low complexity" evidence="10">
    <location>
        <begin position="494"/>
        <end position="521"/>
    </location>
</feature>
<feature type="compositionally biased region" description="Pro residues" evidence="10">
    <location>
        <begin position="666"/>
        <end position="676"/>
    </location>
</feature>
<keyword evidence="2 8" id="KW-0227">DNA damage</keyword>
<feature type="compositionally biased region" description="Basic and acidic residues" evidence="10">
    <location>
        <begin position="1125"/>
        <end position="1144"/>
    </location>
</feature>
<dbReference type="PANTHER" id="PTHR43286">
    <property type="entry name" value="ENDONUCLEASE III-LIKE PROTEIN 1"/>
    <property type="match status" value="1"/>
</dbReference>
<keyword evidence="14" id="KW-1185">Reference proteome</keyword>
<evidence type="ECO:0000256" key="3">
    <source>
        <dbReference type="ARBA" id="ARBA00022801"/>
    </source>
</evidence>
<gene>
    <name evidence="8" type="primary">NTH1</name>
    <name evidence="13" type="ORF">C6P46_000842</name>
</gene>
<dbReference type="HAMAP" id="MF_03183">
    <property type="entry name" value="Endonuclease_III_Nth"/>
    <property type="match status" value="1"/>
</dbReference>
<feature type="region of interest" description="Disordered" evidence="10">
    <location>
        <begin position="494"/>
        <end position="529"/>
    </location>
</feature>
<dbReference type="InterPro" id="IPR011257">
    <property type="entry name" value="DNA_glycosylase"/>
</dbReference>
<feature type="region of interest" description="Disordered" evidence="10">
    <location>
        <begin position="1189"/>
        <end position="1214"/>
    </location>
</feature>
<keyword evidence="8" id="KW-0539">Nucleus</keyword>
<keyword evidence="9" id="KW-0175">Coiled coil</keyword>
<evidence type="ECO:0000256" key="8">
    <source>
        <dbReference type="HAMAP-Rule" id="MF_03183"/>
    </source>
</evidence>
<dbReference type="SMART" id="SM01272">
    <property type="entry name" value="LsmAD"/>
    <property type="match status" value="1"/>
</dbReference>
<dbReference type="Gene3D" id="1.10.1670.10">
    <property type="entry name" value="Helix-hairpin-Helix base-excision DNA repair enzymes (C-terminal)"/>
    <property type="match status" value="1"/>
</dbReference>
<protein>
    <recommendedName>
        <fullName evidence="8">Endonuclease III homolog</fullName>
        <ecNumber evidence="8">3.2.2.-</ecNumber>
        <ecNumber evidence="8">4.2.99.18</ecNumber>
    </recommendedName>
    <alternativeName>
        <fullName evidence="8">Bifunctional DNA N-glycosylase/DNA-(apurinic or apyrimidinic site) lyase</fullName>
        <shortName evidence="8">DNA glycosylase/AP lyase</shortName>
    </alternativeName>
</protein>
<feature type="compositionally biased region" description="Low complexity" evidence="10">
    <location>
        <begin position="1089"/>
        <end position="1103"/>
    </location>
</feature>
<feature type="region of interest" description="Disordered" evidence="10">
    <location>
        <begin position="465"/>
        <end position="484"/>
    </location>
</feature>
<reference evidence="13 14" key="1">
    <citation type="submission" date="2020-11" db="EMBL/GenBank/DDBJ databases">
        <title>Kefir isolates.</title>
        <authorList>
            <person name="Marcisauskas S."/>
            <person name="Kim Y."/>
            <person name="Blasche S."/>
        </authorList>
    </citation>
    <scope>NUCLEOTIDE SEQUENCE [LARGE SCALE GENOMIC DNA]</scope>
    <source>
        <strain evidence="13 14">KR</strain>
    </source>
</reference>
<dbReference type="EC" id="4.2.99.18" evidence="8"/>
<feature type="region of interest" description="Disordered" evidence="10">
    <location>
        <begin position="1"/>
        <end position="20"/>
    </location>
</feature>
<feature type="region of interest" description="Disordered" evidence="10">
    <location>
        <begin position="624"/>
        <end position="676"/>
    </location>
</feature>
<dbReference type="Pfam" id="PF06741">
    <property type="entry name" value="LsmAD"/>
    <property type="match status" value="1"/>
</dbReference>
<feature type="compositionally biased region" description="Gly residues" evidence="10">
    <location>
        <begin position="946"/>
        <end position="965"/>
    </location>
</feature>
<name>A0A9P7B2W8_RHOMI</name>
<evidence type="ECO:0000256" key="7">
    <source>
        <dbReference type="ARBA" id="ARBA00044632"/>
    </source>
</evidence>
<feature type="domain" description="LsmAD" evidence="12">
    <location>
        <begin position="221"/>
        <end position="298"/>
    </location>
</feature>
<dbReference type="InterPro" id="IPR025852">
    <property type="entry name" value="SM_dom_ATX"/>
</dbReference>
<dbReference type="OrthoDB" id="2099276at2759"/>
<evidence type="ECO:0000256" key="5">
    <source>
        <dbReference type="ARBA" id="ARBA00023239"/>
    </source>
</evidence>
<feature type="region of interest" description="Disordered" evidence="10">
    <location>
        <begin position="781"/>
        <end position="1162"/>
    </location>
</feature>
<dbReference type="Gene3D" id="1.10.340.30">
    <property type="entry name" value="Hypothetical protein, domain 2"/>
    <property type="match status" value="1"/>
</dbReference>
<dbReference type="InterPro" id="IPR009604">
    <property type="entry name" value="LsmAD_domain"/>
</dbReference>
<feature type="compositionally biased region" description="Pro residues" evidence="10">
    <location>
        <begin position="787"/>
        <end position="800"/>
    </location>
</feature>
<feature type="compositionally biased region" description="Low complexity" evidence="10">
    <location>
        <begin position="350"/>
        <end position="380"/>
    </location>
</feature>
<dbReference type="GO" id="GO:0140078">
    <property type="term" value="F:class I DNA-(apurinic or apyrimidinic site) endonuclease activity"/>
    <property type="evidence" value="ECO:0007669"/>
    <property type="project" value="UniProtKB-EC"/>
</dbReference>
<comment type="function">
    <text evidence="8">Bifunctional DNA N-glycosylase with associated apurinic/apyrimidinic (AP) lyase function that catalyzes the first step in base excision repair (BER), the primary repair pathway for the repair of oxidative DNA damage. The DNA N-glycosylase activity releases the damaged DNA base from DNA by cleaving the N-glycosidic bond, leaving an AP site. The AP lyase activity cleaves the phosphodiester bond 3' to the AP site by a beta-elimination. Primarily recognizes and repairs oxidative base damage of pyrimidines.</text>
</comment>
<feature type="compositionally biased region" description="Pro residues" evidence="10">
    <location>
        <begin position="926"/>
        <end position="943"/>
    </location>
</feature>